<dbReference type="GO" id="GO:0005886">
    <property type="term" value="C:plasma membrane"/>
    <property type="evidence" value="ECO:0007669"/>
    <property type="project" value="TreeGrafter"/>
</dbReference>
<dbReference type="PANTHER" id="PTHR13018:SF5">
    <property type="entry name" value="RE44586P"/>
    <property type="match status" value="1"/>
</dbReference>
<keyword evidence="3" id="KW-0732">Signal</keyword>
<feature type="region of interest" description="Disordered" evidence="1">
    <location>
        <begin position="305"/>
        <end position="333"/>
    </location>
</feature>
<feature type="transmembrane region" description="Helical" evidence="2">
    <location>
        <begin position="550"/>
        <end position="571"/>
    </location>
</feature>
<evidence type="ECO:0000256" key="3">
    <source>
        <dbReference type="SAM" id="SignalP"/>
    </source>
</evidence>
<reference evidence="5 6" key="1">
    <citation type="journal article" date="2010" name="Science">
        <title>Genomic analysis of organismal complexity in the multicellular green alga Volvox carteri.</title>
        <authorList>
            <person name="Prochnik S.E."/>
            <person name="Umen J."/>
            <person name="Nedelcu A.M."/>
            <person name="Hallmann A."/>
            <person name="Miller S.M."/>
            <person name="Nishii I."/>
            <person name="Ferris P."/>
            <person name="Kuo A."/>
            <person name="Mitros T."/>
            <person name="Fritz-Laylin L.K."/>
            <person name="Hellsten U."/>
            <person name="Chapman J."/>
            <person name="Simakov O."/>
            <person name="Rensing S.A."/>
            <person name="Terry A."/>
            <person name="Pangilinan J."/>
            <person name="Kapitonov V."/>
            <person name="Jurka J."/>
            <person name="Salamov A."/>
            <person name="Shapiro H."/>
            <person name="Schmutz J."/>
            <person name="Grimwood J."/>
            <person name="Lindquist E."/>
            <person name="Lucas S."/>
            <person name="Grigoriev I.V."/>
            <person name="Schmitt R."/>
            <person name="Kirk D."/>
            <person name="Rokhsar D.S."/>
        </authorList>
    </citation>
    <scope>NUCLEOTIDE SEQUENCE [LARGE SCALE GENOMIC DNA]</scope>
    <source>
        <strain evidence="6">f. Nagariensis / Eve</strain>
    </source>
</reference>
<feature type="signal peptide" evidence="3">
    <location>
        <begin position="1"/>
        <end position="15"/>
    </location>
</feature>
<dbReference type="PANTHER" id="PTHR13018">
    <property type="entry name" value="PROBABLE MEMBRANE PROTEIN DUF221-RELATED"/>
    <property type="match status" value="1"/>
</dbReference>
<feature type="compositionally biased region" description="Gly residues" evidence="1">
    <location>
        <begin position="310"/>
        <end position="319"/>
    </location>
</feature>
<dbReference type="GO" id="GO:0005227">
    <property type="term" value="F:calcium-activated cation channel activity"/>
    <property type="evidence" value="ECO:0007669"/>
    <property type="project" value="InterPro"/>
</dbReference>
<protein>
    <recommendedName>
        <fullName evidence="4">CSC1/OSCA1-like 7TM region domain-containing protein</fullName>
    </recommendedName>
</protein>
<proteinExistence type="predicted"/>
<keyword evidence="6" id="KW-1185">Reference proteome</keyword>
<gene>
    <name evidence="5" type="ORF">VOLCADRAFT_91422</name>
</gene>
<evidence type="ECO:0000256" key="2">
    <source>
        <dbReference type="SAM" id="Phobius"/>
    </source>
</evidence>
<evidence type="ECO:0000313" key="5">
    <source>
        <dbReference type="EMBL" id="EFJ47929.1"/>
    </source>
</evidence>
<dbReference type="OrthoDB" id="1689567at2759"/>
<feature type="region of interest" description="Disordered" evidence="1">
    <location>
        <begin position="80"/>
        <end position="118"/>
    </location>
</feature>
<evidence type="ECO:0000259" key="4">
    <source>
        <dbReference type="Pfam" id="PF02714"/>
    </source>
</evidence>
<dbReference type="InterPro" id="IPR045122">
    <property type="entry name" value="Csc1-like"/>
</dbReference>
<feature type="transmembrane region" description="Helical" evidence="2">
    <location>
        <begin position="508"/>
        <end position="529"/>
    </location>
</feature>
<dbReference type="GeneID" id="9618437"/>
<evidence type="ECO:0000313" key="6">
    <source>
        <dbReference type="Proteomes" id="UP000001058"/>
    </source>
</evidence>
<dbReference type="EMBL" id="GL378342">
    <property type="protein sequence ID" value="EFJ47929.1"/>
    <property type="molecule type" value="Genomic_DNA"/>
</dbReference>
<feature type="transmembrane region" description="Helical" evidence="2">
    <location>
        <begin position="699"/>
        <end position="723"/>
    </location>
</feature>
<feature type="transmembrane region" description="Helical" evidence="2">
    <location>
        <begin position="626"/>
        <end position="647"/>
    </location>
</feature>
<evidence type="ECO:0000256" key="1">
    <source>
        <dbReference type="SAM" id="MobiDB-lite"/>
    </source>
</evidence>
<feature type="compositionally biased region" description="Gly residues" evidence="1">
    <location>
        <begin position="829"/>
        <end position="841"/>
    </location>
</feature>
<dbReference type="InterPro" id="IPR003864">
    <property type="entry name" value="CSC1/OSCA1-like_7TM"/>
</dbReference>
<accession>D8TX15</accession>
<feature type="region of interest" description="Disordered" evidence="1">
    <location>
        <begin position="825"/>
        <end position="850"/>
    </location>
</feature>
<feature type="transmembrane region" description="Helical" evidence="2">
    <location>
        <begin position="591"/>
        <end position="614"/>
    </location>
</feature>
<dbReference type="eggNOG" id="KOG1134">
    <property type="taxonomic scope" value="Eukaryota"/>
</dbReference>
<feature type="domain" description="CSC1/OSCA1-like 7TM region" evidence="4">
    <location>
        <begin position="502"/>
        <end position="769"/>
    </location>
</feature>
<keyword evidence="2" id="KW-0812">Transmembrane</keyword>
<sequence>MFLLLSVWCLGVVLPVNMSGKEVSRLLKGHVPAAADTTNTTNTTATAAAAAASTQAAAATAAAQAARDIAVASVLDSFTTTPKPKTGQTWPSSSPPSSPSTPSPSSSSSSSLSSSLPSSSSSSSSSAAAAAAESPLGVASLPGTPGSGSRYVLSDLDLLSLANISPGSRLMWVHLASVYVVTAVTLMVGANVTSFKVAHAGCDEVQWMGVVSMVLWRQSREAVALRVLYVTHSAPGDSSHTVLLRDIPGSWGFGGLEYGTFQHSVRHWLASSVLVRFLPRRLRRVLGAAALRLVRSSQNSITAASNLATSGGGGGGGDGVSVAEPGDDDGGGTAYDRGAPPAFIVKEMAEVFPPCRLVALHVVRDERSLAGLVQQYSTTKRSLEDLIDFYAARLAAGRRVRRRQVRVLGPLLGQWGVDLYGVRPIRVDELLHLRTRLEVLYEQLRAGLAKVDELPRRWDAAVVSTALHDRDEALWRPTPAPHPGELLWGNLRLRLWQISWRTAVARTAFMALLLSYTVPVSALQGLMQLRRLERLPVVKVIVRLSVVRSLLSGLLPGAVLRLFLMLLPALLSRLVRWAGAISLSEVDFRTTTLAFDFQVVAVFLASLLAGALLNQITEFVAQPGQVLTVLGTGVPQTASFFIAYILFNGLVVGPLGFLRPFALLTLALRNRLVTTPRARARLWEAPEARFAHSVPHHSLMILLGLSYSLVNPLIAPACVVYFAMVGLMERYQHCYCWSRPYESGGKMWSQVFRHVMVGLYTFHVVMLALLVIKKFPFAPLVLPAPLGAAAFHRQLHSLYRRPWSNLSLRDAADLDAMDEQEQDRLYGRNGSGRSGGGGGAVQGATRWVDGGPGSTDAVLVYGDDDDDGRNWEGECLAAAAAAAAAGSRSGGAAEEAPAPSGSHAAAVRLPRQCGAAKDVGSGGGASAGRSDLLGLLGHSSSAAGVRLMKLEDIIGMDRSCIQAYVTCSSTYASLLLFRRLYTYLYNITDDFFLLSFRT</sequence>
<keyword evidence="2" id="KW-0472">Membrane</keyword>
<organism evidence="6">
    <name type="scientific">Volvox carteri f. nagariensis</name>
    <dbReference type="NCBI Taxonomy" id="3068"/>
    <lineage>
        <taxon>Eukaryota</taxon>
        <taxon>Viridiplantae</taxon>
        <taxon>Chlorophyta</taxon>
        <taxon>core chlorophytes</taxon>
        <taxon>Chlorophyceae</taxon>
        <taxon>CS clade</taxon>
        <taxon>Chlamydomonadales</taxon>
        <taxon>Volvocaceae</taxon>
        <taxon>Volvox</taxon>
    </lineage>
</organism>
<dbReference type="KEGG" id="vcn:VOLCADRAFT_91422"/>
<feature type="compositionally biased region" description="Polar residues" evidence="1">
    <location>
        <begin position="80"/>
        <end position="90"/>
    </location>
</feature>
<dbReference type="AlphaFoldDB" id="D8TX15"/>
<dbReference type="InParanoid" id="D8TX15"/>
<dbReference type="RefSeq" id="XP_002951035.1">
    <property type="nucleotide sequence ID" value="XM_002950989.1"/>
</dbReference>
<feature type="transmembrane region" description="Helical" evidence="2">
    <location>
        <begin position="751"/>
        <end position="772"/>
    </location>
</feature>
<keyword evidence="2" id="KW-1133">Transmembrane helix</keyword>
<feature type="chain" id="PRO_5013356764" description="CSC1/OSCA1-like 7TM region domain-containing protein" evidence="3">
    <location>
        <begin position="16"/>
        <end position="998"/>
    </location>
</feature>
<feature type="compositionally biased region" description="Pro residues" evidence="1">
    <location>
        <begin position="93"/>
        <end position="102"/>
    </location>
</feature>
<dbReference type="Pfam" id="PF02714">
    <property type="entry name" value="RSN1_7TM"/>
    <property type="match status" value="1"/>
</dbReference>
<name>D8TX15_VOLCA</name>
<dbReference type="Proteomes" id="UP000001058">
    <property type="component" value="Unassembled WGS sequence"/>
</dbReference>
<feature type="compositionally biased region" description="Low complexity" evidence="1">
    <location>
        <begin position="103"/>
        <end position="118"/>
    </location>
</feature>